<accession>A1B5D5</accession>
<dbReference type="AlphaFoldDB" id="A1B5D5"/>
<dbReference type="EnsemblBacteria" id="ABL70729">
    <property type="protein sequence ID" value="ABL70729"/>
    <property type="gene ID" value="Pden_2642"/>
</dbReference>
<keyword evidence="2" id="KW-1185">Reference proteome</keyword>
<dbReference type="EMBL" id="CP000489">
    <property type="protein sequence ID" value="ABL70729.1"/>
    <property type="molecule type" value="Genomic_DNA"/>
</dbReference>
<dbReference type="STRING" id="318586.Pden_2642"/>
<reference evidence="2" key="1">
    <citation type="submission" date="2006-12" db="EMBL/GenBank/DDBJ databases">
        <title>Complete sequence of chromosome 1 of Paracoccus denitrificans PD1222.</title>
        <authorList>
            <person name="Copeland A."/>
            <person name="Lucas S."/>
            <person name="Lapidus A."/>
            <person name="Barry K."/>
            <person name="Detter J.C."/>
            <person name="Glavina del Rio T."/>
            <person name="Hammon N."/>
            <person name="Israni S."/>
            <person name="Dalin E."/>
            <person name="Tice H."/>
            <person name="Pitluck S."/>
            <person name="Munk A.C."/>
            <person name="Brettin T."/>
            <person name="Bruce D."/>
            <person name="Han C."/>
            <person name="Tapia R."/>
            <person name="Gilna P."/>
            <person name="Schmutz J."/>
            <person name="Larimer F."/>
            <person name="Land M."/>
            <person name="Hauser L."/>
            <person name="Kyrpides N."/>
            <person name="Lykidis A."/>
            <person name="Spiro S."/>
            <person name="Richardson D.J."/>
            <person name="Moir J.W.B."/>
            <person name="Ferguson S.J."/>
            <person name="van Spanning R.J.M."/>
            <person name="Richardson P."/>
        </authorList>
    </citation>
    <scope>NUCLEOTIDE SEQUENCE [LARGE SCALE GENOMIC DNA]</scope>
    <source>
        <strain evidence="2">Pd 1222</strain>
    </source>
</reference>
<sequence>MSKLLVWRFPPFVDQHADELFQELVGQIVHIFMAASAFTRPRKTVSQKALLKPPDNFRIHAAAVLFGCSLDPIPHPVWEAEHVTVNPCAILIFYHGALRA</sequence>
<dbReference type="KEGG" id="pde:Pden_2642"/>
<evidence type="ECO:0000313" key="1">
    <source>
        <dbReference type="EMBL" id="ABL70729.1"/>
    </source>
</evidence>
<dbReference type="HOGENOM" id="CLU_2303193_0_0_5"/>
<dbReference type="Proteomes" id="UP000000361">
    <property type="component" value="Chromosome 1"/>
</dbReference>
<gene>
    <name evidence="1" type="ordered locus">Pden_2642</name>
</gene>
<evidence type="ECO:0000313" key="2">
    <source>
        <dbReference type="Proteomes" id="UP000000361"/>
    </source>
</evidence>
<organism evidence="1 2">
    <name type="scientific">Paracoccus denitrificans (strain Pd 1222)</name>
    <dbReference type="NCBI Taxonomy" id="318586"/>
    <lineage>
        <taxon>Bacteria</taxon>
        <taxon>Pseudomonadati</taxon>
        <taxon>Pseudomonadota</taxon>
        <taxon>Alphaproteobacteria</taxon>
        <taxon>Rhodobacterales</taxon>
        <taxon>Paracoccaceae</taxon>
        <taxon>Paracoccus</taxon>
    </lineage>
</organism>
<proteinExistence type="predicted"/>
<protein>
    <submittedName>
        <fullName evidence="1">Uncharacterized protein</fullName>
    </submittedName>
</protein>
<name>A1B5D5_PARDP</name>